<evidence type="ECO:0000313" key="2">
    <source>
        <dbReference type="Proteomes" id="UP000292307"/>
    </source>
</evidence>
<organism evidence="1 2">
    <name type="scientific">Pseudoduganella albidiflava</name>
    <dbReference type="NCBI Taxonomy" id="321983"/>
    <lineage>
        <taxon>Bacteria</taxon>
        <taxon>Pseudomonadati</taxon>
        <taxon>Pseudomonadota</taxon>
        <taxon>Betaproteobacteria</taxon>
        <taxon>Burkholderiales</taxon>
        <taxon>Oxalobacteraceae</taxon>
        <taxon>Telluria group</taxon>
        <taxon>Pseudoduganella</taxon>
    </lineage>
</organism>
<dbReference type="NCBIfam" id="TIGR03359">
    <property type="entry name" value="VI_chp_6"/>
    <property type="match status" value="1"/>
</dbReference>
<sequence length="631" mass="69571">MPQNKSLTLGNVIIDPCFQAMGEMMDQLIPYLQEELATFRRDINVLAVRYPRLAGALGITEDACGDPEVERLFQGCALFSARIARKLDAGHPKLIVAVLQSIYPHYLCPFPSCSVIQVEHKEAQMRGPRTIARGTELKSRVVQGVRCQFRTACDIVLSPLAVSCARFVSSTTAPTGQRIDSAYDAALSISFSSTVPIKQLGMERLSLFIDGDPSLCATLRDTLFLRTGPAFVQAPDERLWHKLTKLPVRPAGFEDDEGLLPWPARSHPAYRLLTEYFSFPDKFNFIEVDLAAILAAAPHIESGFTLHLPVRGSARDTSAARTLASFTAGHLRTHCAPVINLFNRGAAPIDLHRRVSEYPLTIDLARPAASELYSVDTVRLVTGNGTSQRIAELQPFYGDHHGQGQASGYWLVRRNDITADCEPGREIRMTIVDDEMQPKVPEAQTLSVDVTCSNRDVPTLLSYGAADGDLQANGILDSSPIRFLRKPTPSRRFPTDGRAHWRLVAHLALNQRTLSDVGLVELRKMLNLYDLPHSPATQRQIGGIVGLSSKTVHEWVKGAHRTALMAGLDIRLTVDESAYVGSGLHVFAQMLDRFFALYGQINVFTRLVLVSAATEEEILKCQPRSGTLILA</sequence>
<dbReference type="Pfam" id="PF05947">
    <property type="entry name" value="T6SS_TssF"/>
    <property type="match status" value="1"/>
</dbReference>
<dbReference type="Proteomes" id="UP000292307">
    <property type="component" value="Chromosome"/>
</dbReference>
<keyword evidence="2" id="KW-1185">Reference proteome</keyword>
<dbReference type="PANTHER" id="PTHR35370">
    <property type="entry name" value="CYTOPLASMIC PROTEIN-RELATED-RELATED"/>
    <property type="match status" value="1"/>
</dbReference>
<protein>
    <submittedName>
        <fullName evidence="1">Type VI secretion system baseplate subunit TssF</fullName>
    </submittedName>
</protein>
<gene>
    <name evidence="1" type="primary">tssF</name>
    <name evidence="1" type="ORF">EYF70_09975</name>
</gene>
<dbReference type="PANTHER" id="PTHR35370:SF1">
    <property type="entry name" value="TYPE VI SECRETION SYSTEM COMPONENT TSSF1"/>
    <property type="match status" value="1"/>
</dbReference>
<accession>A0ABX5RTH0</accession>
<dbReference type="InterPro" id="IPR010272">
    <property type="entry name" value="T6SS_TssF"/>
</dbReference>
<dbReference type="PIRSF" id="PIRSF028304">
    <property type="entry name" value="UCP028304"/>
    <property type="match status" value="1"/>
</dbReference>
<dbReference type="EMBL" id="CP036401">
    <property type="protein sequence ID" value="QBI01133.1"/>
    <property type="molecule type" value="Genomic_DNA"/>
</dbReference>
<proteinExistence type="predicted"/>
<reference evidence="1 2" key="1">
    <citation type="submission" date="2019-02" db="EMBL/GenBank/DDBJ databases">
        <title>Draft Genome Sequences of Six Type Strains of the Genus Massilia.</title>
        <authorList>
            <person name="Miess H."/>
            <person name="Frediansyhah A."/>
            <person name="Gross H."/>
        </authorList>
    </citation>
    <scope>NUCLEOTIDE SEQUENCE [LARGE SCALE GENOMIC DNA]</scope>
    <source>
        <strain evidence="1 2">DSM 17472</strain>
    </source>
</reference>
<evidence type="ECO:0000313" key="1">
    <source>
        <dbReference type="EMBL" id="QBI01133.1"/>
    </source>
</evidence>
<name>A0ABX5RTH0_9BURK</name>